<dbReference type="EMBL" id="ASHM01112355">
    <property type="protein sequence ID" value="PNX70291.1"/>
    <property type="molecule type" value="Genomic_DNA"/>
</dbReference>
<reference evidence="1 2" key="2">
    <citation type="journal article" date="2017" name="Front. Plant Sci.">
        <title>Gene Classification and Mining of Molecular Markers Useful in Red Clover (Trifolium pratense) Breeding.</title>
        <authorList>
            <person name="Istvanek J."/>
            <person name="Dluhosova J."/>
            <person name="Dluhos P."/>
            <person name="Patkova L."/>
            <person name="Nedelnik J."/>
            <person name="Repkova J."/>
        </authorList>
    </citation>
    <scope>NUCLEOTIDE SEQUENCE [LARGE SCALE GENOMIC DNA]</scope>
    <source>
        <strain evidence="2">cv. Tatra</strain>
        <tissue evidence="1">Young leaves</tissue>
    </source>
</reference>
<evidence type="ECO:0000313" key="2">
    <source>
        <dbReference type="Proteomes" id="UP000236291"/>
    </source>
</evidence>
<feature type="non-terminal residue" evidence="1">
    <location>
        <position position="89"/>
    </location>
</feature>
<dbReference type="Proteomes" id="UP000236291">
    <property type="component" value="Unassembled WGS sequence"/>
</dbReference>
<name>A0A2K3KVH7_TRIPR</name>
<dbReference type="STRING" id="57577.A0A2K3KVH7"/>
<dbReference type="ExpressionAtlas" id="A0A2K3KVH7">
    <property type="expression patterns" value="baseline"/>
</dbReference>
<protein>
    <submittedName>
        <fullName evidence="1">Pentatricopeptide repeat-containing protein mitochondrial-like</fullName>
    </submittedName>
</protein>
<sequence length="89" mass="10157">MLLRSVGKHLTVARLFSTEAARRGTAATNSVGGGDTLGRRLLSLVYPKRSAVIAINKWKEEGHTLPRKYQLNRMIRELRKNKRYKHALE</sequence>
<accession>A0A2K3KVH7</accession>
<dbReference type="AlphaFoldDB" id="A0A2K3KVH7"/>
<reference evidence="1 2" key="1">
    <citation type="journal article" date="2014" name="Am. J. Bot.">
        <title>Genome assembly and annotation for red clover (Trifolium pratense; Fabaceae).</title>
        <authorList>
            <person name="Istvanek J."/>
            <person name="Jaros M."/>
            <person name="Krenek A."/>
            <person name="Repkova J."/>
        </authorList>
    </citation>
    <scope>NUCLEOTIDE SEQUENCE [LARGE SCALE GENOMIC DNA]</scope>
    <source>
        <strain evidence="2">cv. Tatra</strain>
        <tissue evidence="1">Young leaves</tissue>
    </source>
</reference>
<comment type="caution">
    <text evidence="1">The sequence shown here is derived from an EMBL/GenBank/DDBJ whole genome shotgun (WGS) entry which is preliminary data.</text>
</comment>
<organism evidence="1 2">
    <name type="scientific">Trifolium pratense</name>
    <name type="common">Red clover</name>
    <dbReference type="NCBI Taxonomy" id="57577"/>
    <lineage>
        <taxon>Eukaryota</taxon>
        <taxon>Viridiplantae</taxon>
        <taxon>Streptophyta</taxon>
        <taxon>Embryophyta</taxon>
        <taxon>Tracheophyta</taxon>
        <taxon>Spermatophyta</taxon>
        <taxon>Magnoliopsida</taxon>
        <taxon>eudicotyledons</taxon>
        <taxon>Gunneridae</taxon>
        <taxon>Pentapetalae</taxon>
        <taxon>rosids</taxon>
        <taxon>fabids</taxon>
        <taxon>Fabales</taxon>
        <taxon>Fabaceae</taxon>
        <taxon>Papilionoideae</taxon>
        <taxon>50 kb inversion clade</taxon>
        <taxon>NPAAA clade</taxon>
        <taxon>Hologalegina</taxon>
        <taxon>IRL clade</taxon>
        <taxon>Trifolieae</taxon>
        <taxon>Trifolium</taxon>
    </lineage>
</organism>
<gene>
    <name evidence="1" type="ORF">L195_g057245</name>
</gene>
<evidence type="ECO:0000313" key="1">
    <source>
        <dbReference type="EMBL" id="PNX70291.1"/>
    </source>
</evidence>
<proteinExistence type="predicted"/>